<evidence type="ECO:0000256" key="1">
    <source>
        <dbReference type="SAM" id="MobiDB-lite"/>
    </source>
</evidence>
<feature type="region of interest" description="Disordered" evidence="1">
    <location>
        <begin position="39"/>
        <end position="113"/>
    </location>
</feature>
<dbReference type="Proteomes" id="UP000800093">
    <property type="component" value="Unassembled WGS sequence"/>
</dbReference>
<gene>
    <name evidence="2" type="ORF">CC78DRAFT_544528</name>
</gene>
<dbReference type="AlphaFoldDB" id="A0A9P4KDB7"/>
<organism evidence="2 3">
    <name type="scientific">Lojkania enalia</name>
    <dbReference type="NCBI Taxonomy" id="147567"/>
    <lineage>
        <taxon>Eukaryota</taxon>
        <taxon>Fungi</taxon>
        <taxon>Dikarya</taxon>
        <taxon>Ascomycota</taxon>
        <taxon>Pezizomycotina</taxon>
        <taxon>Dothideomycetes</taxon>
        <taxon>Pleosporomycetidae</taxon>
        <taxon>Pleosporales</taxon>
        <taxon>Pleosporales incertae sedis</taxon>
        <taxon>Lojkania</taxon>
    </lineage>
</organism>
<sequence length="113" mass="13507">MKSLRTDNLRRQERNYRTERGNLCYPQFARSYNLSNMGVGLSKPAYPEFPLHPPPLDQDPTYKWYQKRLAKQKEKEKLRREKKERKQRKKESKRKKSFTRSGGGGTVANFRSQ</sequence>
<evidence type="ECO:0000313" key="2">
    <source>
        <dbReference type="EMBL" id="KAF2264004.1"/>
    </source>
</evidence>
<reference evidence="3" key="1">
    <citation type="journal article" date="2020" name="Stud. Mycol.">
        <title>101 Dothideomycetes genomes: A test case for predicting lifestyles and emergence of pathogens.</title>
        <authorList>
            <person name="Haridas S."/>
            <person name="Albert R."/>
            <person name="Binder M."/>
            <person name="Bloem J."/>
            <person name="LaButti K."/>
            <person name="Salamov A."/>
            <person name="Andreopoulos B."/>
            <person name="Baker S."/>
            <person name="Barry K."/>
            <person name="Bills G."/>
            <person name="Bluhm B."/>
            <person name="Cannon C."/>
            <person name="Castanera R."/>
            <person name="Culley D."/>
            <person name="Daum C."/>
            <person name="Ezra D."/>
            <person name="Gonzalez J."/>
            <person name="Henrissat B."/>
            <person name="Kuo A."/>
            <person name="Liang C."/>
            <person name="Lipzen A."/>
            <person name="Lutzoni F."/>
            <person name="Magnuson J."/>
            <person name="Mondo S."/>
            <person name="Nolan M."/>
            <person name="Ohm R."/>
            <person name="Pangilinan J."/>
            <person name="Park H.-J."/>
            <person name="Ramirez L."/>
            <person name="Alfaro M."/>
            <person name="Sun H."/>
            <person name="Tritt A."/>
            <person name="Yoshinaga Y."/>
            <person name="Zwiers L.-H."/>
            <person name="Turgeon B."/>
            <person name="Goodwin S."/>
            <person name="Spatafora J."/>
            <person name="Crous P."/>
            <person name="Grigoriev I."/>
        </authorList>
    </citation>
    <scope>NUCLEOTIDE SEQUENCE [LARGE SCALE GENOMIC DNA]</scope>
    <source>
        <strain evidence="3">CBS 304.66</strain>
    </source>
</reference>
<feature type="region of interest" description="Disordered" evidence="1">
    <location>
        <begin position="1"/>
        <end position="21"/>
    </location>
</feature>
<dbReference type="EMBL" id="ML986620">
    <property type="protein sequence ID" value="KAF2264004.1"/>
    <property type="molecule type" value="Genomic_DNA"/>
</dbReference>
<feature type="compositionally biased region" description="Basic residues" evidence="1">
    <location>
        <begin position="82"/>
        <end position="98"/>
    </location>
</feature>
<accession>A0A9P4KDB7</accession>
<feature type="compositionally biased region" description="Basic and acidic residues" evidence="1">
    <location>
        <begin position="71"/>
        <end position="81"/>
    </location>
</feature>
<proteinExistence type="predicted"/>
<feature type="compositionally biased region" description="Basic and acidic residues" evidence="1">
    <location>
        <begin position="1"/>
        <end position="20"/>
    </location>
</feature>
<evidence type="ECO:0000313" key="3">
    <source>
        <dbReference type="Proteomes" id="UP000800093"/>
    </source>
</evidence>
<keyword evidence="3" id="KW-1185">Reference proteome</keyword>
<protein>
    <submittedName>
        <fullName evidence="2">Uncharacterized protein</fullName>
    </submittedName>
</protein>
<comment type="caution">
    <text evidence="2">The sequence shown here is derived from an EMBL/GenBank/DDBJ whole genome shotgun (WGS) entry which is preliminary data.</text>
</comment>
<name>A0A9P4KDB7_9PLEO</name>